<gene>
    <name evidence="11" type="ORF">GOM49_15065</name>
</gene>
<evidence type="ECO:0000256" key="2">
    <source>
        <dbReference type="ARBA" id="ARBA00022448"/>
    </source>
</evidence>
<comment type="similarity">
    <text evidence="8">Belongs to the NhaC Na(+)/H(+) (TC 2.A.35) antiporter family.</text>
</comment>
<feature type="domain" description="Na+/H+ antiporter NhaC-like C-terminal" evidence="10">
    <location>
        <begin position="244"/>
        <end position="431"/>
    </location>
</feature>
<dbReference type="AlphaFoldDB" id="A0A6I6F7F8"/>
<evidence type="ECO:0000256" key="3">
    <source>
        <dbReference type="ARBA" id="ARBA00022449"/>
    </source>
</evidence>
<feature type="domain" description="Na+/H+ antiporter NhaC-like C-terminal" evidence="10">
    <location>
        <begin position="27"/>
        <end position="215"/>
    </location>
</feature>
<dbReference type="Proteomes" id="UP000422764">
    <property type="component" value="Chromosome"/>
</dbReference>
<feature type="transmembrane region" description="Helical" evidence="9">
    <location>
        <begin position="39"/>
        <end position="56"/>
    </location>
</feature>
<keyword evidence="12" id="KW-1185">Reference proteome</keyword>
<keyword evidence="5 9" id="KW-0812">Transmembrane</keyword>
<dbReference type="PANTHER" id="PTHR33451:SF5">
    <property type="entry name" value="NA+_H+ ANTIPORTER"/>
    <property type="match status" value="1"/>
</dbReference>
<evidence type="ECO:0000256" key="5">
    <source>
        <dbReference type="ARBA" id="ARBA00022692"/>
    </source>
</evidence>
<feature type="transmembrane region" description="Helical" evidence="9">
    <location>
        <begin position="412"/>
        <end position="431"/>
    </location>
</feature>
<evidence type="ECO:0000256" key="6">
    <source>
        <dbReference type="ARBA" id="ARBA00022989"/>
    </source>
</evidence>
<keyword evidence="3" id="KW-0050">Antiport</keyword>
<keyword evidence="4" id="KW-1003">Cell membrane</keyword>
<evidence type="ECO:0000313" key="11">
    <source>
        <dbReference type="EMBL" id="QGU96238.1"/>
    </source>
</evidence>
<evidence type="ECO:0000313" key="12">
    <source>
        <dbReference type="Proteomes" id="UP000422764"/>
    </source>
</evidence>
<dbReference type="Pfam" id="PF03553">
    <property type="entry name" value="Na_H_antiporter"/>
    <property type="match status" value="2"/>
</dbReference>
<reference evidence="11 12" key="1">
    <citation type="submission" date="2019-12" db="EMBL/GenBank/DDBJ databases">
        <title>Genome sequenceing of Clostridium bovifaecis.</title>
        <authorList>
            <person name="Yao Y."/>
        </authorList>
    </citation>
    <scope>NUCLEOTIDE SEQUENCE [LARGE SCALE GENOMIC DNA]</scope>
    <source>
        <strain evidence="11 12">BXX</strain>
    </source>
</reference>
<sequence>MVENKDLKVRRNAWTLIPLVVFLVMYLVPSIITNDFYKMPVSVSLLVSSIAAISMNRKESINKKVEIFCKGAGNSDIILMCIIFILAGAFAQVAKDMGAVDSTVNLGLTVLPGNILLAGVFIICCFISLSIGTSVGTIAALAPMALGIAQKIEIPVGLALGAVVSGAMFGDNLSMISDTTIAATRTQGCEMRDKFKMNFAIVIPAAVVTAVAFALISMGNNTALGGNYDYSIIKVLPYLIVLIAALIGMNVMLVLVGGTVFAGIVGIGTNTFDVWGFLKAIQGGIAGMSDLIIISLLIGGTVEVIKYNGGIDFLLDFITKKIKSKKGAEFGIAALVSVVDICTANNTIAIVMAGPIAKDIADKYDIDPRRSASLLDTFSCFFQGIIPYGAQILTAVGVAGTMKISPFDVMKYLYYPYIMGICAVLAIAFGIPKIRDVKKRNSLT</sequence>
<evidence type="ECO:0000256" key="4">
    <source>
        <dbReference type="ARBA" id="ARBA00022475"/>
    </source>
</evidence>
<evidence type="ECO:0000259" key="10">
    <source>
        <dbReference type="Pfam" id="PF03553"/>
    </source>
</evidence>
<feature type="transmembrane region" description="Helical" evidence="9">
    <location>
        <begin position="199"/>
        <end position="218"/>
    </location>
</feature>
<dbReference type="GO" id="GO:0005886">
    <property type="term" value="C:plasma membrane"/>
    <property type="evidence" value="ECO:0007669"/>
    <property type="project" value="UniProtKB-SubCell"/>
</dbReference>
<organism evidence="11 12">
    <name type="scientific">Clostridium bovifaecis</name>
    <dbReference type="NCBI Taxonomy" id="2184719"/>
    <lineage>
        <taxon>Bacteria</taxon>
        <taxon>Bacillati</taxon>
        <taxon>Bacillota</taxon>
        <taxon>Clostridia</taxon>
        <taxon>Eubacteriales</taxon>
        <taxon>Clostridiaceae</taxon>
        <taxon>Clostridium</taxon>
    </lineage>
</organism>
<feature type="transmembrane region" description="Helical" evidence="9">
    <location>
        <begin position="238"/>
        <end position="265"/>
    </location>
</feature>
<proteinExistence type="inferred from homology"/>
<evidence type="ECO:0000256" key="8">
    <source>
        <dbReference type="ARBA" id="ARBA00038435"/>
    </source>
</evidence>
<feature type="transmembrane region" description="Helical" evidence="9">
    <location>
        <begin position="115"/>
        <end position="142"/>
    </location>
</feature>
<evidence type="ECO:0000256" key="7">
    <source>
        <dbReference type="ARBA" id="ARBA00023136"/>
    </source>
</evidence>
<evidence type="ECO:0000256" key="1">
    <source>
        <dbReference type="ARBA" id="ARBA00004651"/>
    </source>
</evidence>
<keyword evidence="7 9" id="KW-0472">Membrane</keyword>
<dbReference type="PANTHER" id="PTHR33451">
    <property type="entry name" value="MALATE-2H(+)/NA(+)-LACTATE ANTIPORTER"/>
    <property type="match status" value="1"/>
</dbReference>
<keyword evidence="2" id="KW-0813">Transport</keyword>
<dbReference type="InterPro" id="IPR052180">
    <property type="entry name" value="NhaC_Na-H+_Antiporter"/>
</dbReference>
<feature type="transmembrane region" description="Helical" evidence="9">
    <location>
        <begin position="277"/>
        <end position="298"/>
    </location>
</feature>
<dbReference type="GO" id="GO:0015297">
    <property type="term" value="F:antiporter activity"/>
    <property type="evidence" value="ECO:0007669"/>
    <property type="project" value="UniProtKB-KW"/>
</dbReference>
<accession>A0A6I6F7F8</accession>
<feature type="transmembrane region" description="Helical" evidence="9">
    <location>
        <begin position="77"/>
        <end position="95"/>
    </location>
</feature>
<name>A0A6I6F7F8_9CLOT</name>
<keyword evidence="6 9" id="KW-1133">Transmembrane helix</keyword>
<feature type="transmembrane region" description="Helical" evidence="9">
    <location>
        <begin position="12"/>
        <end position="33"/>
    </location>
</feature>
<comment type="subcellular location">
    <subcellularLocation>
        <location evidence="1">Cell membrane</location>
        <topology evidence="1">Multi-pass membrane protein</topology>
    </subcellularLocation>
</comment>
<protein>
    <submittedName>
        <fullName evidence="11">Na+/H+ antiporter NhaC family protein</fullName>
    </submittedName>
</protein>
<dbReference type="EMBL" id="CP046522">
    <property type="protein sequence ID" value="QGU96238.1"/>
    <property type="molecule type" value="Genomic_DNA"/>
</dbReference>
<dbReference type="InterPro" id="IPR018461">
    <property type="entry name" value="Na/H_Antiport_NhaC-like_C"/>
</dbReference>
<feature type="transmembrane region" description="Helical" evidence="9">
    <location>
        <begin position="330"/>
        <end position="353"/>
    </location>
</feature>
<evidence type="ECO:0000256" key="9">
    <source>
        <dbReference type="SAM" id="Phobius"/>
    </source>
</evidence>
<feature type="transmembrane region" description="Helical" evidence="9">
    <location>
        <begin position="374"/>
        <end position="400"/>
    </location>
</feature>